<dbReference type="Gene3D" id="1.20.1250.20">
    <property type="entry name" value="MFS general substrate transporter like domains"/>
    <property type="match status" value="2"/>
</dbReference>
<feature type="transmembrane region" description="Helical" evidence="5">
    <location>
        <begin position="63"/>
        <end position="86"/>
    </location>
</feature>
<dbReference type="PANTHER" id="PTHR23526:SF2">
    <property type="entry name" value="MAJOR FACILITATOR SUPERFAMILY (MFS) PROFILE DOMAIN-CONTAINING PROTEIN"/>
    <property type="match status" value="1"/>
</dbReference>
<keyword evidence="2 5" id="KW-0812">Transmembrane</keyword>
<evidence type="ECO:0000259" key="6">
    <source>
        <dbReference type="PROSITE" id="PS50850"/>
    </source>
</evidence>
<dbReference type="InterPro" id="IPR036259">
    <property type="entry name" value="MFS_trans_sf"/>
</dbReference>
<evidence type="ECO:0000256" key="5">
    <source>
        <dbReference type="SAM" id="Phobius"/>
    </source>
</evidence>
<feature type="transmembrane region" description="Helical" evidence="5">
    <location>
        <begin position="92"/>
        <end position="112"/>
    </location>
</feature>
<dbReference type="InterPro" id="IPR020846">
    <property type="entry name" value="MFS_dom"/>
</dbReference>
<feature type="transmembrane region" description="Helical" evidence="5">
    <location>
        <begin position="382"/>
        <end position="400"/>
    </location>
</feature>
<dbReference type="HOGENOM" id="CLU_025379_2_0_3"/>
<dbReference type="Proteomes" id="UP000010472">
    <property type="component" value="Chromosome"/>
</dbReference>
<dbReference type="GO" id="GO:0005886">
    <property type="term" value="C:plasma membrane"/>
    <property type="evidence" value="ECO:0007669"/>
    <property type="project" value="UniProtKB-SubCell"/>
</dbReference>
<protein>
    <submittedName>
        <fullName evidence="7">Major facilitator superfamily MFS_1</fullName>
    </submittedName>
</protein>
<evidence type="ECO:0000256" key="2">
    <source>
        <dbReference type="ARBA" id="ARBA00022692"/>
    </source>
</evidence>
<accession>K9W0M0</accession>
<dbReference type="InterPro" id="IPR011701">
    <property type="entry name" value="MFS"/>
</dbReference>
<feature type="transmembrane region" description="Helical" evidence="5">
    <location>
        <begin position="223"/>
        <end position="248"/>
    </location>
</feature>
<keyword evidence="4 5" id="KW-0472">Membrane</keyword>
<keyword evidence="3 5" id="KW-1133">Transmembrane helix</keyword>
<dbReference type="STRING" id="1173022.Cri9333_2922"/>
<reference evidence="7 8" key="1">
    <citation type="submission" date="2012-06" db="EMBL/GenBank/DDBJ databases">
        <title>Finished chromosome of genome of Crinalium epipsammum PCC 9333.</title>
        <authorList>
            <consortium name="US DOE Joint Genome Institute"/>
            <person name="Gugger M."/>
            <person name="Coursin T."/>
            <person name="Rippka R."/>
            <person name="Tandeau De Marsac N."/>
            <person name="Huntemann M."/>
            <person name="Wei C.-L."/>
            <person name="Han J."/>
            <person name="Detter J.C."/>
            <person name="Han C."/>
            <person name="Tapia R."/>
            <person name="Davenport K."/>
            <person name="Daligault H."/>
            <person name="Erkkila T."/>
            <person name="Gu W."/>
            <person name="Munk A.C.C."/>
            <person name="Teshima H."/>
            <person name="Xu Y."/>
            <person name="Chain P."/>
            <person name="Chen A."/>
            <person name="Krypides N."/>
            <person name="Mavromatis K."/>
            <person name="Markowitz V."/>
            <person name="Szeto E."/>
            <person name="Ivanova N."/>
            <person name="Mikhailova N."/>
            <person name="Ovchinnikova G."/>
            <person name="Pagani I."/>
            <person name="Pati A."/>
            <person name="Goodwin L."/>
            <person name="Peters L."/>
            <person name="Pitluck S."/>
            <person name="Woyke T."/>
            <person name="Kerfeld C."/>
        </authorList>
    </citation>
    <scope>NUCLEOTIDE SEQUENCE [LARGE SCALE GENOMIC DNA]</scope>
    <source>
        <strain evidence="7 8">PCC 9333</strain>
    </source>
</reference>
<feature type="domain" description="Major facilitator superfamily (MFS) profile" evidence="6">
    <location>
        <begin position="51"/>
        <end position="476"/>
    </location>
</feature>
<gene>
    <name evidence="7" type="ORF">Cri9333_2922</name>
</gene>
<evidence type="ECO:0000313" key="8">
    <source>
        <dbReference type="Proteomes" id="UP000010472"/>
    </source>
</evidence>
<evidence type="ECO:0000256" key="1">
    <source>
        <dbReference type="ARBA" id="ARBA00004651"/>
    </source>
</evidence>
<feature type="transmembrane region" description="Helical" evidence="5">
    <location>
        <begin position="357"/>
        <end position="376"/>
    </location>
</feature>
<feature type="transmembrane region" description="Helical" evidence="5">
    <location>
        <begin position="153"/>
        <end position="177"/>
    </location>
</feature>
<dbReference type="eggNOG" id="COG2211">
    <property type="taxonomic scope" value="Bacteria"/>
</dbReference>
<feature type="transmembrane region" description="Helical" evidence="5">
    <location>
        <begin position="420"/>
        <end position="442"/>
    </location>
</feature>
<evidence type="ECO:0000313" key="7">
    <source>
        <dbReference type="EMBL" id="AFZ13761.1"/>
    </source>
</evidence>
<dbReference type="GO" id="GO:0022857">
    <property type="term" value="F:transmembrane transporter activity"/>
    <property type="evidence" value="ECO:0007669"/>
    <property type="project" value="InterPro"/>
</dbReference>
<dbReference type="RefSeq" id="WP_015203869.1">
    <property type="nucleotide sequence ID" value="NC_019753.1"/>
</dbReference>
<feature type="transmembrane region" description="Helical" evidence="5">
    <location>
        <begin position="327"/>
        <end position="345"/>
    </location>
</feature>
<comment type="subcellular location">
    <subcellularLocation>
        <location evidence="1">Cell membrane</location>
        <topology evidence="1">Multi-pass membrane protein</topology>
    </subcellularLocation>
</comment>
<dbReference type="PATRIC" id="fig|1173022.3.peg.3164"/>
<feature type="transmembrane region" description="Helical" evidence="5">
    <location>
        <begin position="294"/>
        <end position="315"/>
    </location>
</feature>
<evidence type="ECO:0000256" key="3">
    <source>
        <dbReference type="ARBA" id="ARBA00022989"/>
    </source>
</evidence>
<dbReference type="KEGG" id="cep:Cri9333_2922"/>
<dbReference type="PROSITE" id="PS50850">
    <property type="entry name" value="MFS"/>
    <property type="match status" value="1"/>
</dbReference>
<dbReference type="EMBL" id="CP003620">
    <property type="protein sequence ID" value="AFZ13761.1"/>
    <property type="molecule type" value="Genomic_DNA"/>
</dbReference>
<name>K9W0M0_9CYAN</name>
<dbReference type="SUPFAM" id="SSF103473">
    <property type="entry name" value="MFS general substrate transporter"/>
    <property type="match status" value="1"/>
</dbReference>
<dbReference type="PANTHER" id="PTHR23526">
    <property type="entry name" value="INTEGRAL MEMBRANE TRANSPORT PROTEIN-RELATED"/>
    <property type="match status" value="1"/>
</dbReference>
<proteinExistence type="predicted"/>
<keyword evidence="8" id="KW-1185">Reference proteome</keyword>
<feature type="transmembrane region" description="Helical" evidence="5">
    <location>
        <begin position="448"/>
        <end position="472"/>
    </location>
</feature>
<feature type="transmembrane region" description="Helical" evidence="5">
    <location>
        <begin position="198"/>
        <end position="217"/>
    </location>
</feature>
<organism evidence="7 8">
    <name type="scientific">Crinalium epipsammum PCC 9333</name>
    <dbReference type="NCBI Taxonomy" id="1173022"/>
    <lineage>
        <taxon>Bacteria</taxon>
        <taxon>Bacillati</taxon>
        <taxon>Cyanobacteriota</taxon>
        <taxon>Cyanophyceae</taxon>
        <taxon>Gomontiellales</taxon>
        <taxon>Gomontiellaceae</taxon>
        <taxon>Crinalium</taxon>
    </lineage>
</organism>
<evidence type="ECO:0000256" key="4">
    <source>
        <dbReference type="ARBA" id="ARBA00023136"/>
    </source>
</evidence>
<feature type="transmembrane region" description="Helical" evidence="5">
    <location>
        <begin position="124"/>
        <end position="147"/>
    </location>
</feature>
<sequence length="532" mass="58286">MVAHPQQFTSVVEFAPVETRSPLVEMEIIEDINIAQTSNNVNQPTKLSKSVIRSSLKASTWDGIFAVIFSNITGGVLLSNFLLQLGANPMEIGMLCSVPMLVNLLQPLGAFISERTTSRHWYNIWIFGPSRLLWLILVLGIAFNNWLHIAPHDLVICTLAILLITNVVGALGSANWLTWMAVLVPQKLRGRYFGIRNSAISLTTLLCVPILGVAVSVCPGGTIQGYGVILFLGVIIGLISLSCQFFMADINPKEQAIKHSSNDTIILSGSGTEEKQKSSLLELTSHLDPNFLKFLLYFGFWAFAVNICTPFFSLYLLDNLKIDVSWVTIYSSLTSAATLVMMIVWGKLADRIGNRPVLVFVGLLVGITPLLWLGLGSDKLSIWLWFPLLHLFMGGTWAAIELCTNNLQMVVAPERHQASYFAIAAAVSGVTGALGTTAGGFLAQYTHFGGLTTVFALSAVLRLAALLPLILVQEKRSQSLVQVIQASMLNWRSLFSIKPQLVVVPVSELELTADIGEACAFAKRLEEKRIRR</sequence>
<dbReference type="InterPro" id="IPR052528">
    <property type="entry name" value="Sugar_transport-like"/>
</dbReference>
<dbReference type="Pfam" id="PF07690">
    <property type="entry name" value="MFS_1"/>
    <property type="match status" value="1"/>
</dbReference>
<dbReference type="AlphaFoldDB" id="K9W0M0"/>